<evidence type="ECO:0000313" key="2">
    <source>
        <dbReference type="EMBL" id="PNH11136.1"/>
    </source>
</evidence>
<reference evidence="2 3" key="1">
    <citation type="journal article" date="2017" name="Mol. Biol. Evol.">
        <title>The 4-celled Tetrabaena socialis nuclear genome reveals the essential components for genetic control of cell number at the origin of multicellularity in the volvocine lineage.</title>
        <authorList>
            <person name="Featherston J."/>
            <person name="Arakaki Y."/>
            <person name="Hanschen E.R."/>
            <person name="Ferris P.J."/>
            <person name="Michod R.E."/>
            <person name="Olson B.J.S.C."/>
            <person name="Nozaki H."/>
            <person name="Durand P.M."/>
        </authorList>
    </citation>
    <scope>NUCLEOTIDE SEQUENCE [LARGE SCALE GENOMIC DNA]</scope>
    <source>
        <strain evidence="2 3">NIES-571</strain>
    </source>
</reference>
<accession>A0A2J8AF64</accession>
<name>A0A2J8AF64_9CHLO</name>
<evidence type="ECO:0000256" key="1">
    <source>
        <dbReference type="SAM" id="Phobius"/>
    </source>
</evidence>
<sequence>MHSPALPCVAEHATDRAAVLGARSRFFSNLPFGYGVMLGCCSHTGFFMLLSGLVLQTHEVMAEAFESNRIWNKKDLQTFQATYVFSYVLCGTYLFMFLILLLTKGTMTEQVERSECRTVTRKGLSVCASYAVKPPPQASAAEAPAPMGIAPGVPQDAGYAGGGWGANYRGGNV</sequence>
<keyword evidence="1" id="KW-1133">Transmembrane helix</keyword>
<protein>
    <submittedName>
        <fullName evidence="2">Uncharacterized protein</fullName>
    </submittedName>
</protein>
<keyword evidence="1" id="KW-0812">Transmembrane</keyword>
<dbReference type="EMBL" id="PGGS01000037">
    <property type="protein sequence ID" value="PNH11136.1"/>
    <property type="molecule type" value="Genomic_DNA"/>
</dbReference>
<evidence type="ECO:0000313" key="3">
    <source>
        <dbReference type="Proteomes" id="UP000236333"/>
    </source>
</evidence>
<comment type="caution">
    <text evidence="2">The sequence shown here is derived from an EMBL/GenBank/DDBJ whole genome shotgun (WGS) entry which is preliminary data.</text>
</comment>
<dbReference type="Proteomes" id="UP000236333">
    <property type="component" value="Unassembled WGS sequence"/>
</dbReference>
<dbReference type="OrthoDB" id="525774at2759"/>
<keyword evidence="1" id="KW-0472">Membrane</keyword>
<keyword evidence="3" id="KW-1185">Reference proteome</keyword>
<feature type="transmembrane region" description="Helical" evidence="1">
    <location>
        <begin position="32"/>
        <end position="55"/>
    </location>
</feature>
<proteinExistence type="predicted"/>
<gene>
    <name evidence="2" type="ORF">TSOC_002051</name>
</gene>
<feature type="transmembrane region" description="Helical" evidence="1">
    <location>
        <begin position="84"/>
        <end position="103"/>
    </location>
</feature>
<organism evidence="2 3">
    <name type="scientific">Tetrabaena socialis</name>
    <dbReference type="NCBI Taxonomy" id="47790"/>
    <lineage>
        <taxon>Eukaryota</taxon>
        <taxon>Viridiplantae</taxon>
        <taxon>Chlorophyta</taxon>
        <taxon>core chlorophytes</taxon>
        <taxon>Chlorophyceae</taxon>
        <taxon>CS clade</taxon>
        <taxon>Chlamydomonadales</taxon>
        <taxon>Tetrabaenaceae</taxon>
        <taxon>Tetrabaena</taxon>
    </lineage>
</organism>
<dbReference type="AlphaFoldDB" id="A0A2J8AF64"/>